<organism evidence="4 5">
    <name type="scientific">Jeotgalibacillus soli</name>
    <dbReference type="NCBI Taxonomy" id="889306"/>
    <lineage>
        <taxon>Bacteria</taxon>
        <taxon>Bacillati</taxon>
        <taxon>Bacillota</taxon>
        <taxon>Bacilli</taxon>
        <taxon>Bacillales</taxon>
        <taxon>Caryophanaceae</taxon>
        <taxon>Jeotgalibacillus</taxon>
    </lineage>
</organism>
<dbReference type="SUPFAM" id="SSF52499">
    <property type="entry name" value="Isochorismatase-like hydrolases"/>
    <property type="match status" value="1"/>
</dbReference>
<dbReference type="STRING" id="889306.KP78_16340"/>
<gene>
    <name evidence="4" type="ORF">KP78_16340</name>
</gene>
<name>A0A0C2VH36_9BACL</name>
<evidence type="ECO:0000313" key="4">
    <source>
        <dbReference type="EMBL" id="KIL48187.1"/>
    </source>
</evidence>
<dbReference type="Proteomes" id="UP000031938">
    <property type="component" value="Unassembled WGS sequence"/>
</dbReference>
<evidence type="ECO:0000256" key="1">
    <source>
        <dbReference type="ARBA" id="ARBA00006336"/>
    </source>
</evidence>
<dbReference type="PANTHER" id="PTHR43540:SF1">
    <property type="entry name" value="ISOCHORISMATASE HYDROLASE"/>
    <property type="match status" value="1"/>
</dbReference>
<sequence length="213" mass="23445">MMKEDIIEKYENSGFNGAFEIEGKVGILVVDFQIGFTDPTQSPLAGDFSEELSRTSQLLDKAREKNVPIFFCVVGYGNENEAGIWFKKVPSLSNLKLGSPLLEVDPRLKRQSNETLIVKKYASAFAGTNFASLLIANGISTLFITGITTSGCIRASVVDSVQNGIIPFVIKDAVGDRAKEPHESNLFDMQAKYAELLMCEEAISFLQNEYSPQ</sequence>
<dbReference type="PATRIC" id="fig|889306.3.peg.1641"/>
<dbReference type="InterPro" id="IPR050272">
    <property type="entry name" value="Isochorismatase-like_hydrls"/>
</dbReference>
<dbReference type="Gene3D" id="3.40.50.850">
    <property type="entry name" value="Isochorismatase-like"/>
    <property type="match status" value="1"/>
</dbReference>
<keyword evidence="5" id="KW-1185">Reference proteome</keyword>
<dbReference type="EMBL" id="JXRP01000013">
    <property type="protein sequence ID" value="KIL48187.1"/>
    <property type="molecule type" value="Genomic_DNA"/>
</dbReference>
<dbReference type="PANTHER" id="PTHR43540">
    <property type="entry name" value="PEROXYUREIDOACRYLATE/UREIDOACRYLATE AMIDOHYDROLASE-RELATED"/>
    <property type="match status" value="1"/>
</dbReference>
<dbReference type="AlphaFoldDB" id="A0A0C2VH36"/>
<proteinExistence type="inferred from homology"/>
<comment type="similarity">
    <text evidence="1">Belongs to the isochorismatase family.</text>
</comment>
<dbReference type="GO" id="GO:0016787">
    <property type="term" value="F:hydrolase activity"/>
    <property type="evidence" value="ECO:0007669"/>
    <property type="project" value="UniProtKB-KW"/>
</dbReference>
<evidence type="ECO:0000256" key="2">
    <source>
        <dbReference type="ARBA" id="ARBA00022801"/>
    </source>
</evidence>
<evidence type="ECO:0000259" key="3">
    <source>
        <dbReference type="Pfam" id="PF00857"/>
    </source>
</evidence>
<dbReference type="InterPro" id="IPR036380">
    <property type="entry name" value="Isochorismatase-like_sf"/>
</dbReference>
<dbReference type="InterPro" id="IPR000868">
    <property type="entry name" value="Isochorismatase-like_dom"/>
</dbReference>
<protein>
    <submittedName>
        <fullName evidence="4">Isochorismatase hydrolase</fullName>
    </submittedName>
</protein>
<reference evidence="4 5" key="1">
    <citation type="submission" date="2015-01" db="EMBL/GenBank/DDBJ databases">
        <title>Genome sequencing of Jeotgalibacillus soli.</title>
        <authorList>
            <person name="Goh K.M."/>
            <person name="Chan K.-G."/>
            <person name="Yaakop A.S."/>
            <person name="Ee R."/>
            <person name="Gan H.M."/>
            <person name="Chan C.S."/>
        </authorList>
    </citation>
    <scope>NUCLEOTIDE SEQUENCE [LARGE SCALE GENOMIC DNA]</scope>
    <source>
        <strain evidence="4 5">P9</strain>
    </source>
</reference>
<accession>A0A0C2VH36</accession>
<keyword evidence="2 4" id="KW-0378">Hydrolase</keyword>
<evidence type="ECO:0000313" key="5">
    <source>
        <dbReference type="Proteomes" id="UP000031938"/>
    </source>
</evidence>
<comment type="caution">
    <text evidence="4">The sequence shown here is derived from an EMBL/GenBank/DDBJ whole genome shotgun (WGS) entry which is preliminary data.</text>
</comment>
<dbReference type="Pfam" id="PF00857">
    <property type="entry name" value="Isochorismatase"/>
    <property type="match status" value="1"/>
</dbReference>
<feature type="domain" description="Isochorismatase-like" evidence="3">
    <location>
        <begin position="27"/>
        <end position="197"/>
    </location>
</feature>